<gene>
    <name evidence="2" type="ORF">D4A39_12035</name>
</gene>
<dbReference type="Proteomes" id="UP000283734">
    <property type="component" value="Unassembled WGS sequence"/>
</dbReference>
<dbReference type="InterPro" id="IPR001173">
    <property type="entry name" value="Glyco_trans_2-like"/>
</dbReference>
<protein>
    <submittedName>
        <fullName evidence="2">Glycosyltransferase family 2 protein</fullName>
    </submittedName>
</protein>
<sequence length="322" mass="36563">MGGLSVVLPVFNAEKYLRSSLEALVEQSEHPDELVIVDDGSTDDSLKIIDEFVFPFPVIVHSQENQGPGPARNTGIDLATQDYVYFLDSDDMLAPDAIERFKQVFEDEPEVECVLISGDLFLDEGNIDRSCFPDHSRGLPAGRADRKKIISCFCEQGRWTVNAFLYVTKRSIWKEKGLKFHEYFHEDTELFYRLMLSVDEFFVLDEVLYFKRVRPSSIMTGAKSDQHLKGAEVLLASLTEKKNSLSRLERRFLSIASALAAVKYVAISKGLNEKIDYRLIFSNFIAYPDVRYVLKLAVLFVPGGGRVWDSAKRIPALIKTRN</sequence>
<dbReference type="AlphaFoldDB" id="A0A418XX83"/>
<dbReference type="GO" id="GO:0016758">
    <property type="term" value="F:hexosyltransferase activity"/>
    <property type="evidence" value="ECO:0007669"/>
    <property type="project" value="UniProtKB-ARBA"/>
</dbReference>
<feature type="domain" description="Glycosyltransferase 2-like" evidence="1">
    <location>
        <begin position="5"/>
        <end position="114"/>
    </location>
</feature>
<accession>A0A418XX83</accession>
<reference evidence="2 3" key="1">
    <citation type="submission" date="2018-09" db="EMBL/GenBank/DDBJ databases">
        <title>Alcanivorax profundi sp. nov., isolated from 1000 m-depth seawater of the Mariana Trench.</title>
        <authorList>
            <person name="Liu J."/>
        </authorList>
    </citation>
    <scope>NUCLEOTIDE SEQUENCE [LARGE SCALE GENOMIC DNA]</scope>
    <source>
        <strain evidence="2 3">MTEO17</strain>
    </source>
</reference>
<dbReference type="InterPro" id="IPR029044">
    <property type="entry name" value="Nucleotide-diphossugar_trans"/>
</dbReference>
<proteinExistence type="predicted"/>
<dbReference type="EMBL" id="QYYA01000003">
    <property type="protein sequence ID" value="RJG17438.1"/>
    <property type="molecule type" value="Genomic_DNA"/>
</dbReference>
<dbReference type="PANTHER" id="PTHR22916">
    <property type="entry name" value="GLYCOSYLTRANSFERASE"/>
    <property type="match status" value="1"/>
</dbReference>
<dbReference type="Pfam" id="PF00535">
    <property type="entry name" value="Glycos_transf_2"/>
    <property type="match status" value="1"/>
</dbReference>
<keyword evidence="2" id="KW-0808">Transferase</keyword>
<name>A0A418XX83_9GAMM</name>
<dbReference type="SUPFAM" id="SSF53448">
    <property type="entry name" value="Nucleotide-diphospho-sugar transferases"/>
    <property type="match status" value="1"/>
</dbReference>
<evidence type="ECO:0000313" key="3">
    <source>
        <dbReference type="Proteomes" id="UP000283734"/>
    </source>
</evidence>
<keyword evidence="3" id="KW-1185">Reference proteome</keyword>
<dbReference type="Gene3D" id="3.90.550.10">
    <property type="entry name" value="Spore Coat Polysaccharide Biosynthesis Protein SpsA, Chain A"/>
    <property type="match status" value="1"/>
</dbReference>
<evidence type="ECO:0000313" key="2">
    <source>
        <dbReference type="EMBL" id="RJG17438.1"/>
    </source>
</evidence>
<dbReference type="RefSeq" id="WP_119918198.1">
    <property type="nucleotide sequence ID" value="NZ_QYYA01000003.1"/>
</dbReference>
<organism evidence="2 3">
    <name type="scientific">Alcanivorax profundi</name>
    <dbReference type="NCBI Taxonomy" id="2338368"/>
    <lineage>
        <taxon>Bacteria</taxon>
        <taxon>Pseudomonadati</taxon>
        <taxon>Pseudomonadota</taxon>
        <taxon>Gammaproteobacteria</taxon>
        <taxon>Oceanospirillales</taxon>
        <taxon>Alcanivoracaceae</taxon>
        <taxon>Alcanivorax</taxon>
    </lineage>
</organism>
<dbReference type="PANTHER" id="PTHR22916:SF3">
    <property type="entry name" value="UDP-GLCNAC:BETAGAL BETA-1,3-N-ACETYLGLUCOSAMINYLTRANSFERASE-LIKE PROTEIN 1"/>
    <property type="match status" value="1"/>
</dbReference>
<dbReference type="CDD" id="cd00761">
    <property type="entry name" value="Glyco_tranf_GTA_type"/>
    <property type="match status" value="1"/>
</dbReference>
<comment type="caution">
    <text evidence="2">The sequence shown here is derived from an EMBL/GenBank/DDBJ whole genome shotgun (WGS) entry which is preliminary data.</text>
</comment>
<evidence type="ECO:0000259" key="1">
    <source>
        <dbReference type="Pfam" id="PF00535"/>
    </source>
</evidence>
<dbReference type="OrthoDB" id="9801954at2"/>